<protein>
    <recommendedName>
        <fullName evidence="4">Nephrocystin 3-like N-terminal domain-containing protein</fullName>
    </recommendedName>
</protein>
<proteinExistence type="predicted"/>
<keyword evidence="6" id="KW-1185">Reference proteome</keyword>
<feature type="domain" description="Nephrocystin 3-like N-terminal" evidence="4">
    <location>
        <begin position="276"/>
        <end position="458"/>
    </location>
</feature>
<dbReference type="Proteomes" id="UP001152049">
    <property type="component" value="Unassembled WGS sequence"/>
</dbReference>
<dbReference type="PANTHER" id="PTHR10039">
    <property type="entry name" value="AMELOGENIN"/>
    <property type="match status" value="1"/>
</dbReference>
<evidence type="ECO:0000259" key="4">
    <source>
        <dbReference type="Pfam" id="PF24883"/>
    </source>
</evidence>
<dbReference type="InterPro" id="IPR056884">
    <property type="entry name" value="NPHP3-like_N"/>
</dbReference>
<keyword evidence="3" id="KW-1133">Transmembrane helix</keyword>
<reference evidence="5" key="1">
    <citation type="submission" date="2022-09" db="EMBL/GenBank/DDBJ databases">
        <title>Fusarium specimens isolated from Avocado Roots.</title>
        <authorList>
            <person name="Stajich J."/>
            <person name="Roper C."/>
            <person name="Heimlech-Rivalta G."/>
        </authorList>
    </citation>
    <scope>NUCLEOTIDE SEQUENCE</scope>
    <source>
        <strain evidence="5">CF00136</strain>
    </source>
</reference>
<feature type="region of interest" description="Disordered" evidence="2">
    <location>
        <begin position="1005"/>
        <end position="1051"/>
    </location>
</feature>
<evidence type="ECO:0000313" key="5">
    <source>
        <dbReference type="EMBL" id="KAJ4256115.1"/>
    </source>
</evidence>
<keyword evidence="3" id="KW-0812">Transmembrane</keyword>
<dbReference type="Pfam" id="PF24883">
    <property type="entry name" value="NPHP3_N"/>
    <property type="match status" value="1"/>
</dbReference>
<dbReference type="AlphaFoldDB" id="A0A9W8VEK6"/>
<organism evidence="5 6">
    <name type="scientific">Fusarium torreyae</name>
    <dbReference type="NCBI Taxonomy" id="1237075"/>
    <lineage>
        <taxon>Eukaryota</taxon>
        <taxon>Fungi</taxon>
        <taxon>Dikarya</taxon>
        <taxon>Ascomycota</taxon>
        <taxon>Pezizomycotina</taxon>
        <taxon>Sordariomycetes</taxon>
        <taxon>Hypocreomycetidae</taxon>
        <taxon>Hypocreales</taxon>
        <taxon>Nectriaceae</taxon>
        <taxon>Fusarium</taxon>
    </lineage>
</organism>
<keyword evidence="1" id="KW-0677">Repeat</keyword>
<evidence type="ECO:0000256" key="1">
    <source>
        <dbReference type="ARBA" id="ARBA00022737"/>
    </source>
</evidence>
<gene>
    <name evidence="5" type="ORF">NW762_009191</name>
</gene>
<keyword evidence="3" id="KW-0472">Membrane</keyword>
<evidence type="ECO:0000256" key="3">
    <source>
        <dbReference type="SAM" id="Phobius"/>
    </source>
</evidence>
<dbReference type="EMBL" id="JAOQAZ010000019">
    <property type="protein sequence ID" value="KAJ4256115.1"/>
    <property type="molecule type" value="Genomic_DNA"/>
</dbReference>
<sequence length="1095" mass="124247">MDPVTAVGLASAIISFVPLGIQLLQSAREIRDSVDGSLDKNRTRKVIVEEMQAVALRLNPPDQTRIAPEQKGLLNLALKCHELSQQILDLLDQIRPKPQGVFGTCRSVFRTLSKESEIKDLEKRLDDCRSQLVLGLVDLSSQNSTTYSTKLLSLVQNDTAKLEELQRNMETLRKGVQVEQFGIEARLQLRRILGIQEEAVCTIYQRRILDSLRFDKMHERYDRVELPHESTFNWLLEDDATTNLIQTTKEDREAQATDETKNEECDECDKMKRMSRKLFLDWLSSSDGIFHVSGKLGSGKSTLMKLLSIHPKTRTELQKWAGDRTVAVINFFFWKPGSDMQKSLDGLFRSLLYDILEACPELIRDIFPNLWEQAEQSPWQIQTKFDMPTDVVKAALERIILDKGSSVSIGNKLCFCVFIDGLDEYEETHGQDHVYFVRLLNEWAKDSHGRLKMCVSSRDYNVFLNGFEADQRLQLHDLTWFDMRAYVRDSLAHIENAAVKEHFLTEIPQKANGIFLWIVLVVSDIRKRVEDEASQETLLKLLDSLPPGLEALFQYILNGLDKNSRKRAFQTMAIVRAAMAHHVAFSLLAFSFLDEYQQDPEFSIRDDFLAAHRTTKMDNRTESSCNKQLRGICGGLVQNYQIDAKLRPGTWGNLGFTHRSIPEMLDGLSVRQAMESSLVGFNSVNALSHLVFADVQCMDDKRSAKSPSAGVSWMRLAEKIDAPPYRFLECLESWVGDAFDREHAPSGFLLIQGLSVFNTWGLACLVRYGSLENREDFNTLCQAAMIGNTEYARWKMENDPKSAGSPYKRAMVAQALLDTHLRIEIPIDELDYFFESGFFIDQTVLSFFTLHPRFRKNPSSSFAIHEPQPINPDYATLGPLTIWQRYLVSSFLKWTELGGTFDAARFGLAVEQFLRHGASSGCSFTIDDPERSPDDVTFRFEDPEETFTVKPKRDIKAPLQQLAVWHERDGELTLTFAEWIHAVNPANKGRVLSLLDGVSARRKSHHPATAIGDERSQNKPIGHSNASTRSVGLETSPGLEKHGTGVQPESQVQAPRLDSPIILFLLVAGLGAIFALKWYWPSYFDPEISSYACPM</sequence>
<evidence type="ECO:0000313" key="6">
    <source>
        <dbReference type="Proteomes" id="UP001152049"/>
    </source>
</evidence>
<dbReference type="OrthoDB" id="443402at2759"/>
<comment type="caution">
    <text evidence="5">The sequence shown here is derived from an EMBL/GenBank/DDBJ whole genome shotgun (WGS) entry which is preliminary data.</text>
</comment>
<dbReference type="InterPro" id="IPR027417">
    <property type="entry name" value="P-loop_NTPase"/>
</dbReference>
<accession>A0A9W8VEK6</accession>
<evidence type="ECO:0000256" key="2">
    <source>
        <dbReference type="SAM" id="MobiDB-lite"/>
    </source>
</evidence>
<dbReference type="PANTHER" id="PTHR10039:SF5">
    <property type="entry name" value="NACHT DOMAIN-CONTAINING PROTEIN"/>
    <property type="match status" value="1"/>
</dbReference>
<name>A0A9W8VEK6_9HYPO</name>
<feature type="transmembrane region" description="Helical" evidence="3">
    <location>
        <begin position="1061"/>
        <end position="1080"/>
    </location>
</feature>
<dbReference type="SUPFAM" id="SSF52540">
    <property type="entry name" value="P-loop containing nucleoside triphosphate hydrolases"/>
    <property type="match status" value="1"/>
</dbReference>